<dbReference type="Proteomes" id="UP000238937">
    <property type="component" value="Unassembled WGS sequence"/>
</dbReference>
<dbReference type="AlphaFoldDB" id="A0A2T1GBM5"/>
<name>A0A2T1GBM5_9CYAN</name>
<evidence type="ECO:0000313" key="2">
    <source>
        <dbReference type="Proteomes" id="UP000238937"/>
    </source>
</evidence>
<sequence>MPAITKIICPNCGSPHAERHLLDGQLSRTQCWDCDYLFVKCQRTNRVVEAYAPGMDVGRFRQAILVRNSLAVQG</sequence>
<proteinExistence type="predicted"/>
<gene>
    <name evidence="1" type="ORF">C7B77_17235</name>
</gene>
<keyword evidence="2" id="KW-1185">Reference proteome</keyword>
<evidence type="ECO:0008006" key="3">
    <source>
        <dbReference type="Google" id="ProtNLM"/>
    </source>
</evidence>
<reference evidence="1 2" key="1">
    <citation type="submission" date="2018-03" db="EMBL/GenBank/DDBJ databases">
        <title>The ancient ancestry and fast evolution of plastids.</title>
        <authorList>
            <person name="Moore K.R."/>
            <person name="Magnabosco C."/>
            <person name="Momper L."/>
            <person name="Gold D.A."/>
            <person name="Bosak T."/>
            <person name="Fournier G.P."/>
        </authorList>
    </citation>
    <scope>NUCLEOTIDE SEQUENCE [LARGE SCALE GENOMIC DNA]</scope>
    <source>
        <strain evidence="1 2">CCALA 037</strain>
    </source>
</reference>
<dbReference type="EMBL" id="PVWO01000237">
    <property type="protein sequence ID" value="PSB54728.1"/>
    <property type="molecule type" value="Genomic_DNA"/>
</dbReference>
<protein>
    <recommendedName>
        <fullName evidence="3">Replication restart DNA helicase PriA</fullName>
    </recommendedName>
</protein>
<evidence type="ECO:0000313" key="1">
    <source>
        <dbReference type="EMBL" id="PSB54728.1"/>
    </source>
</evidence>
<dbReference type="RefSeq" id="WP_106307435.1">
    <property type="nucleotide sequence ID" value="NZ_PVWO01000237.1"/>
</dbReference>
<comment type="caution">
    <text evidence="1">The sequence shown here is derived from an EMBL/GenBank/DDBJ whole genome shotgun (WGS) entry which is preliminary data.</text>
</comment>
<organism evidence="1 2">
    <name type="scientific">Chamaesiphon polymorphus CCALA 037</name>
    <dbReference type="NCBI Taxonomy" id="2107692"/>
    <lineage>
        <taxon>Bacteria</taxon>
        <taxon>Bacillati</taxon>
        <taxon>Cyanobacteriota</taxon>
        <taxon>Cyanophyceae</taxon>
        <taxon>Gomontiellales</taxon>
        <taxon>Chamaesiphonaceae</taxon>
        <taxon>Chamaesiphon</taxon>
    </lineage>
</organism>
<accession>A0A2T1GBM5</accession>
<dbReference type="OrthoDB" id="466817at2"/>